<sequence>MSAFINALLSYPVVIFSVPFCLFFGLMLIDLIFDLSDGSLGDADGVDLDSGWSAKLMLPPIVSQVPLPVALTVSSFFAVVLTYYLDQYLFGLLSGAVFYAVTVPALFVIYYLSLHISAFVLKPLGPVFNAKNAFAKISYEGMRASVRSNQISAEHGEVVIRQDGNEIQLDAYIEGEGDIHYGDEVVIISKHPSLEKYLVAKI</sequence>
<keyword evidence="1" id="KW-0812">Transmembrane</keyword>
<name>A0A1Q9GK52_9GAMM</name>
<feature type="transmembrane region" description="Helical" evidence="1">
    <location>
        <begin position="65"/>
        <end position="85"/>
    </location>
</feature>
<proteinExistence type="predicted"/>
<gene>
    <name evidence="2" type="ORF">BIT28_12995</name>
</gene>
<dbReference type="RefSeq" id="WP_075765256.1">
    <property type="nucleotide sequence ID" value="NZ_MJIL01000079.1"/>
</dbReference>
<keyword evidence="1" id="KW-1133">Transmembrane helix</keyword>
<keyword evidence="3" id="KW-1185">Reference proteome</keyword>
<dbReference type="STRING" id="1903952.BIT28_12995"/>
<feature type="transmembrane region" description="Helical" evidence="1">
    <location>
        <begin position="91"/>
        <end position="112"/>
    </location>
</feature>
<protein>
    <recommendedName>
        <fullName evidence="4">DUF1449 domain-containing protein</fullName>
    </recommendedName>
</protein>
<evidence type="ECO:0000256" key="1">
    <source>
        <dbReference type="SAM" id="Phobius"/>
    </source>
</evidence>
<dbReference type="AlphaFoldDB" id="A0A1Q9GK52"/>
<evidence type="ECO:0000313" key="2">
    <source>
        <dbReference type="EMBL" id="OLQ74872.1"/>
    </source>
</evidence>
<evidence type="ECO:0000313" key="3">
    <source>
        <dbReference type="Proteomes" id="UP000186905"/>
    </source>
</evidence>
<keyword evidence="1" id="KW-0472">Membrane</keyword>
<reference evidence="2 3" key="1">
    <citation type="submission" date="2016-09" db="EMBL/GenBank/DDBJ databases">
        <title>Photobacterium proteolyticum sp. nov. a protease producing bacterium isolated from ocean sediments of Laizhou Bay.</title>
        <authorList>
            <person name="Li Y."/>
        </authorList>
    </citation>
    <scope>NUCLEOTIDE SEQUENCE [LARGE SCALE GENOMIC DNA]</scope>
    <source>
        <strain evidence="2 3">13-12</strain>
    </source>
</reference>
<accession>A0A1Q9GK52</accession>
<dbReference type="EMBL" id="MJIL01000079">
    <property type="protein sequence ID" value="OLQ74872.1"/>
    <property type="molecule type" value="Genomic_DNA"/>
</dbReference>
<comment type="caution">
    <text evidence="2">The sequence shown here is derived from an EMBL/GenBank/DDBJ whole genome shotgun (WGS) entry which is preliminary data.</text>
</comment>
<dbReference type="OrthoDB" id="5827192at2"/>
<evidence type="ECO:0008006" key="4">
    <source>
        <dbReference type="Google" id="ProtNLM"/>
    </source>
</evidence>
<organism evidence="2 3">
    <name type="scientific">Photobacterium proteolyticum</name>
    <dbReference type="NCBI Taxonomy" id="1903952"/>
    <lineage>
        <taxon>Bacteria</taxon>
        <taxon>Pseudomonadati</taxon>
        <taxon>Pseudomonadota</taxon>
        <taxon>Gammaproteobacteria</taxon>
        <taxon>Vibrionales</taxon>
        <taxon>Vibrionaceae</taxon>
        <taxon>Photobacterium</taxon>
    </lineage>
</organism>
<dbReference type="Proteomes" id="UP000186905">
    <property type="component" value="Unassembled WGS sequence"/>
</dbReference>
<feature type="transmembrane region" description="Helical" evidence="1">
    <location>
        <begin position="12"/>
        <end position="33"/>
    </location>
</feature>